<evidence type="ECO:0000313" key="2">
    <source>
        <dbReference type="EMBL" id="MFC4670415.1"/>
    </source>
</evidence>
<dbReference type="Pfam" id="PF13795">
    <property type="entry name" value="HupE_UreJ_2"/>
    <property type="match status" value="1"/>
</dbReference>
<comment type="caution">
    <text evidence="2">The sequence shown here is derived from an EMBL/GenBank/DDBJ whole genome shotgun (WGS) entry which is preliminary data.</text>
</comment>
<reference evidence="3" key="1">
    <citation type="journal article" date="2019" name="Int. J. Syst. Evol. Microbiol.">
        <title>The Global Catalogue of Microorganisms (GCM) 10K type strain sequencing project: providing services to taxonomists for standard genome sequencing and annotation.</title>
        <authorList>
            <consortium name="The Broad Institute Genomics Platform"/>
            <consortium name="The Broad Institute Genome Sequencing Center for Infectious Disease"/>
            <person name="Wu L."/>
            <person name="Ma J."/>
        </authorList>
    </citation>
    <scope>NUCLEOTIDE SEQUENCE [LARGE SCALE GENOMIC DNA]</scope>
    <source>
        <strain evidence="3">CGMCC 4.7283</strain>
    </source>
</reference>
<keyword evidence="3" id="KW-1185">Reference proteome</keyword>
<gene>
    <name evidence="2" type="ORF">ACFO5X_17760</name>
</gene>
<dbReference type="InterPro" id="IPR032809">
    <property type="entry name" value="Put_HupE_UreJ"/>
</dbReference>
<keyword evidence="1" id="KW-1133">Transmembrane helix</keyword>
<dbReference type="RefSeq" id="WP_380719392.1">
    <property type="nucleotide sequence ID" value="NZ_JBHSGI010000024.1"/>
</dbReference>
<feature type="transmembrane region" description="Helical" evidence="1">
    <location>
        <begin position="273"/>
        <end position="291"/>
    </location>
</feature>
<evidence type="ECO:0000256" key="1">
    <source>
        <dbReference type="SAM" id="Phobius"/>
    </source>
</evidence>
<feature type="transmembrane region" description="Helical" evidence="1">
    <location>
        <begin position="298"/>
        <end position="318"/>
    </location>
</feature>
<proteinExistence type="predicted"/>
<feature type="transmembrane region" description="Helical" evidence="1">
    <location>
        <begin position="367"/>
        <end position="385"/>
    </location>
</feature>
<sequence length="390" mass="40774">MAEVSRARRMGFDPLGLMRLKLTLLAVLSSLALWTAPLSAHEVTPVIADLTVEGGAARLDMRMNAEAFVAGIDLGSVLDTASAEEAARYDALRALPPGAMADAVRGWAAGWLEGIDLRADGAPLAPRLEEVTVPEVGDVGYARASHLVLGADVPAGARVVTLGWPAGAGQLVLRQMGVENGFTGLIEAGGTSGPIAIGGGGATGALGAFAEYIPVGFDHILPKGLDHILFVLGLFFLSTRLGPLLWQISAFTVAHTITLALGALGWVSVPAGIVEPLIAASITYVAVENVLTSRLHSWRPVVVFCFGLLHGLGFASVLEEFGLPQGQFIPALLGFNVGVELGQLTVIALAFLAVGYWFGGKPWYRRAIAVPASLVIAAVGAWWFVERAFL</sequence>
<dbReference type="EMBL" id="JBHSGI010000024">
    <property type="protein sequence ID" value="MFC4670415.1"/>
    <property type="molecule type" value="Genomic_DNA"/>
</dbReference>
<protein>
    <submittedName>
        <fullName evidence="2">HupE/UreJ family protein</fullName>
    </submittedName>
</protein>
<name>A0ABV9KKF8_9RHOB</name>
<feature type="transmembrane region" description="Helical" evidence="1">
    <location>
        <begin position="338"/>
        <end position="358"/>
    </location>
</feature>
<keyword evidence="1" id="KW-0812">Transmembrane</keyword>
<evidence type="ECO:0000313" key="3">
    <source>
        <dbReference type="Proteomes" id="UP001595973"/>
    </source>
</evidence>
<organism evidence="2 3">
    <name type="scientific">Seohaeicola nanhaiensis</name>
    <dbReference type="NCBI Taxonomy" id="1387282"/>
    <lineage>
        <taxon>Bacteria</taxon>
        <taxon>Pseudomonadati</taxon>
        <taxon>Pseudomonadota</taxon>
        <taxon>Alphaproteobacteria</taxon>
        <taxon>Rhodobacterales</taxon>
        <taxon>Roseobacteraceae</taxon>
        <taxon>Seohaeicola</taxon>
    </lineage>
</organism>
<accession>A0ABV9KKF8</accession>
<keyword evidence="1" id="KW-0472">Membrane</keyword>
<dbReference type="Proteomes" id="UP001595973">
    <property type="component" value="Unassembled WGS sequence"/>
</dbReference>